<sequence>MYGEATPCMVKPSMYSLQVTCHVARF</sequence>
<dbReference type="Ensembl" id="ENSCINT00000030738.1">
    <property type="protein sequence ID" value="ENSCINP00000035740.1"/>
    <property type="gene ID" value="ENSCING00000019006.1"/>
</dbReference>
<protein>
    <submittedName>
        <fullName evidence="1">Uncharacterized protein</fullName>
    </submittedName>
</protein>
<accession>H2Y1F6</accession>
<proteinExistence type="predicted"/>
<name>H2Y1F6_CIOIN</name>
<reference evidence="1" key="4">
    <citation type="submission" date="2025-09" db="UniProtKB">
        <authorList>
            <consortium name="Ensembl"/>
        </authorList>
    </citation>
    <scope>IDENTIFICATION</scope>
</reference>
<reference evidence="1" key="3">
    <citation type="submission" date="2025-08" db="UniProtKB">
        <authorList>
            <consortium name="Ensembl"/>
        </authorList>
    </citation>
    <scope>IDENTIFICATION</scope>
</reference>
<dbReference type="AlphaFoldDB" id="H2Y1F6"/>
<keyword evidence="2" id="KW-1185">Reference proteome</keyword>
<organism evidence="1 2">
    <name type="scientific">Ciona intestinalis</name>
    <name type="common">Transparent sea squirt</name>
    <name type="synonym">Ascidia intestinalis</name>
    <dbReference type="NCBI Taxonomy" id="7719"/>
    <lineage>
        <taxon>Eukaryota</taxon>
        <taxon>Metazoa</taxon>
        <taxon>Chordata</taxon>
        <taxon>Tunicata</taxon>
        <taxon>Ascidiacea</taxon>
        <taxon>Phlebobranchia</taxon>
        <taxon>Cionidae</taxon>
        <taxon>Ciona</taxon>
    </lineage>
</organism>
<dbReference type="InParanoid" id="H2Y1F6"/>
<dbReference type="Proteomes" id="UP000008144">
    <property type="component" value="Chromosome 1"/>
</dbReference>
<evidence type="ECO:0000313" key="1">
    <source>
        <dbReference type="Ensembl" id="ENSCINP00000035740.1"/>
    </source>
</evidence>
<dbReference type="EMBL" id="EAAA01000353">
    <property type="status" value="NOT_ANNOTATED_CDS"/>
    <property type="molecule type" value="Genomic_DNA"/>
</dbReference>
<evidence type="ECO:0000313" key="2">
    <source>
        <dbReference type="Proteomes" id="UP000008144"/>
    </source>
</evidence>
<reference evidence="2" key="1">
    <citation type="journal article" date="2002" name="Science">
        <title>The draft genome of Ciona intestinalis: insights into chordate and vertebrate origins.</title>
        <authorList>
            <person name="Dehal P."/>
            <person name="Satou Y."/>
            <person name="Campbell R.K."/>
            <person name="Chapman J."/>
            <person name="Degnan B."/>
            <person name="De Tomaso A."/>
            <person name="Davidson B."/>
            <person name="Di Gregorio A."/>
            <person name="Gelpke M."/>
            <person name="Goodstein D.M."/>
            <person name="Harafuji N."/>
            <person name="Hastings K.E."/>
            <person name="Ho I."/>
            <person name="Hotta K."/>
            <person name="Huang W."/>
            <person name="Kawashima T."/>
            <person name="Lemaire P."/>
            <person name="Martinez D."/>
            <person name="Meinertzhagen I.A."/>
            <person name="Necula S."/>
            <person name="Nonaka M."/>
            <person name="Putnam N."/>
            <person name="Rash S."/>
            <person name="Saiga H."/>
            <person name="Satake M."/>
            <person name="Terry A."/>
            <person name="Yamada L."/>
            <person name="Wang H.G."/>
            <person name="Awazu S."/>
            <person name="Azumi K."/>
            <person name="Boore J."/>
            <person name="Branno M."/>
            <person name="Chin-Bow S."/>
            <person name="DeSantis R."/>
            <person name="Doyle S."/>
            <person name="Francino P."/>
            <person name="Keys D.N."/>
            <person name="Haga S."/>
            <person name="Hayashi H."/>
            <person name="Hino K."/>
            <person name="Imai K.S."/>
            <person name="Inaba K."/>
            <person name="Kano S."/>
            <person name="Kobayashi K."/>
            <person name="Kobayashi M."/>
            <person name="Lee B.I."/>
            <person name="Makabe K.W."/>
            <person name="Manohar C."/>
            <person name="Matassi G."/>
            <person name="Medina M."/>
            <person name="Mochizuki Y."/>
            <person name="Mount S."/>
            <person name="Morishita T."/>
            <person name="Miura S."/>
            <person name="Nakayama A."/>
            <person name="Nishizaka S."/>
            <person name="Nomoto H."/>
            <person name="Ohta F."/>
            <person name="Oishi K."/>
            <person name="Rigoutsos I."/>
            <person name="Sano M."/>
            <person name="Sasaki A."/>
            <person name="Sasakura Y."/>
            <person name="Shoguchi E."/>
            <person name="Shin-i T."/>
            <person name="Spagnuolo A."/>
            <person name="Stainier D."/>
            <person name="Suzuki M.M."/>
            <person name="Tassy O."/>
            <person name="Takatori N."/>
            <person name="Tokuoka M."/>
            <person name="Yagi K."/>
            <person name="Yoshizaki F."/>
            <person name="Wada S."/>
            <person name="Zhang C."/>
            <person name="Hyatt P.D."/>
            <person name="Larimer F."/>
            <person name="Detter C."/>
            <person name="Doggett N."/>
            <person name="Glavina T."/>
            <person name="Hawkins T."/>
            <person name="Richardson P."/>
            <person name="Lucas S."/>
            <person name="Kohara Y."/>
            <person name="Levine M."/>
            <person name="Satoh N."/>
            <person name="Rokhsar D.S."/>
        </authorList>
    </citation>
    <scope>NUCLEOTIDE SEQUENCE [LARGE SCALE GENOMIC DNA]</scope>
</reference>
<dbReference type="HOGENOM" id="CLU_3418385_0_0_1"/>
<reference evidence="1" key="2">
    <citation type="journal article" date="2008" name="Genome Biol.">
        <title>Improved genome assembly and evidence-based global gene model set for the chordate Ciona intestinalis: new insight into intron and operon populations.</title>
        <authorList>
            <person name="Satou Y."/>
            <person name="Mineta K."/>
            <person name="Ogasawara M."/>
            <person name="Sasakura Y."/>
            <person name="Shoguchi E."/>
            <person name="Ueno K."/>
            <person name="Yamada L."/>
            <person name="Matsumoto J."/>
            <person name="Wasserscheid J."/>
            <person name="Dewar K."/>
            <person name="Wiley G.B."/>
            <person name="Macmil S.L."/>
            <person name="Roe B.A."/>
            <person name="Zeller R.W."/>
            <person name="Hastings K.E."/>
            <person name="Lemaire P."/>
            <person name="Lindquist E."/>
            <person name="Endo T."/>
            <person name="Hotta K."/>
            <person name="Inaba K."/>
        </authorList>
    </citation>
    <scope>NUCLEOTIDE SEQUENCE [LARGE SCALE GENOMIC DNA]</scope>
    <source>
        <strain evidence="1">wild type</strain>
    </source>
</reference>